<reference evidence="2 3" key="1">
    <citation type="submission" date="2018-10" db="EMBL/GenBank/DDBJ databases">
        <title>Sequencing the genomes of 1000 actinobacteria strains.</title>
        <authorList>
            <person name="Klenk H.-P."/>
        </authorList>
    </citation>
    <scope>NUCLEOTIDE SEQUENCE [LARGE SCALE GENOMIC DNA]</scope>
    <source>
        <strain evidence="2 3">DSM 45175</strain>
    </source>
</reference>
<dbReference type="CDD" id="cd00093">
    <property type="entry name" value="HTH_XRE"/>
    <property type="match status" value="1"/>
</dbReference>
<gene>
    <name evidence="2" type="ORF">BDK92_4925</name>
</gene>
<dbReference type="InterPro" id="IPR001387">
    <property type="entry name" value="Cro/C1-type_HTH"/>
</dbReference>
<name>A0A495JPU4_9ACTN</name>
<sequence>MVDDMGSTVPRRQLGRELRELRTEARMTLDGASEALQCSRQKVWRIEYGLGPVRALDVRAMCELYAATPELTGALIALAGETKTKGWWHSYGDTVPEWFELYVGLESAACRLREHDEALIPGLLQTRAYALGLYGNRSGMADDERERLVGLRLRRQALLRRRLPAPPRLDVMLSEAVLLRTVGGSATMAEQLRHLLEMGRLPHLSIRVVPLAAGPHFGTVAGAFVLLDFPPGKRVEPEPSVVYSESLTGALYLDRKEELAAYEQVWASLETLALNEQQSRQLINKTIEEIYHG</sequence>
<comment type="caution">
    <text evidence="2">The sequence shown here is derived from an EMBL/GenBank/DDBJ whole genome shotgun (WGS) entry which is preliminary data.</text>
</comment>
<dbReference type="EMBL" id="RBKT01000001">
    <property type="protein sequence ID" value="RKR90548.1"/>
    <property type="molecule type" value="Genomic_DNA"/>
</dbReference>
<dbReference type="Gene3D" id="1.10.260.40">
    <property type="entry name" value="lambda repressor-like DNA-binding domains"/>
    <property type="match status" value="1"/>
</dbReference>
<accession>A0A495JPU4</accession>
<dbReference type="InterPro" id="IPR010982">
    <property type="entry name" value="Lambda_DNA-bd_dom_sf"/>
</dbReference>
<evidence type="ECO:0000313" key="2">
    <source>
        <dbReference type="EMBL" id="RKR90548.1"/>
    </source>
</evidence>
<dbReference type="InterPro" id="IPR043917">
    <property type="entry name" value="DUF5753"/>
</dbReference>
<dbReference type="SUPFAM" id="SSF47413">
    <property type="entry name" value="lambda repressor-like DNA-binding domains"/>
    <property type="match status" value="1"/>
</dbReference>
<protein>
    <submittedName>
        <fullName evidence="2">Helix-turn-helix protein</fullName>
    </submittedName>
</protein>
<dbReference type="Proteomes" id="UP000277671">
    <property type="component" value="Unassembled WGS sequence"/>
</dbReference>
<evidence type="ECO:0000259" key="1">
    <source>
        <dbReference type="Pfam" id="PF19054"/>
    </source>
</evidence>
<feature type="domain" description="DUF5753" evidence="1">
    <location>
        <begin position="100"/>
        <end position="284"/>
    </location>
</feature>
<dbReference type="GO" id="GO:0003677">
    <property type="term" value="F:DNA binding"/>
    <property type="evidence" value="ECO:0007669"/>
    <property type="project" value="InterPro"/>
</dbReference>
<dbReference type="AlphaFoldDB" id="A0A495JPU4"/>
<proteinExistence type="predicted"/>
<dbReference type="Pfam" id="PF13560">
    <property type="entry name" value="HTH_31"/>
    <property type="match status" value="1"/>
</dbReference>
<keyword evidence="3" id="KW-1185">Reference proteome</keyword>
<dbReference type="RefSeq" id="WP_121158804.1">
    <property type="nucleotide sequence ID" value="NZ_RBKT01000001.1"/>
</dbReference>
<dbReference type="Pfam" id="PF19054">
    <property type="entry name" value="DUF5753"/>
    <property type="match status" value="1"/>
</dbReference>
<evidence type="ECO:0000313" key="3">
    <source>
        <dbReference type="Proteomes" id="UP000277671"/>
    </source>
</evidence>
<dbReference type="OrthoDB" id="3458445at2"/>
<organism evidence="2 3">
    <name type="scientific">Micromonospora pisi</name>
    <dbReference type="NCBI Taxonomy" id="589240"/>
    <lineage>
        <taxon>Bacteria</taxon>
        <taxon>Bacillati</taxon>
        <taxon>Actinomycetota</taxon>
        <taxon>Actinomycetes</taxon>
        <taxon>Micromonosporales</taxon>
        <taxon>Micromonosporaceae</taxon>
        <taxon>Micromonospora</taxon>
    </lineage>
</organism>